<accession>X1KQE6</accession>
<dbReference type="EMBL" id="BARV01010170">
    <property type="protein sequence ID" value="GAI08908.1"/>
    <property type="molecule type" value="Genomic_DNA"/>
</dbReference>
<reference evidence="1" key="1">
    <citation type="journal article" date="2014" name="Front. Microbiol.">
        <title>High frequency of phylogenetically diverse reductive dehalogenase-homologous genes in deep subseafloor sedimentary metagenomes.</title>
        <authorList>
            <person name="Kawai M."/>
            <person name="Futagami T."/>
            <person name="Toyoda A."/>
            <person name="Takaki Y."/>
            <person name="Nishi S."/>
            <person name="Hori S."/>
            <person name="Arai W."/>
            <person name="Tsubouchi T."/>
            <person name="Morono Y."/>
            <person name="Uchiyama I."/>
            <person name="Ito T."/>
            <person name="Fujiyama A."/>
            <person name="Inagaki F."/>
            <person name="Takami H."/>
        </authorList>
    </citation>
    <scope>NUCLEOTIDE SEQUENCE</scope>
    <source>
        <strain evidence="1">Expedition CK06-06</strain>
    </source>
</reference>
<dbReference type="AlphaFoldDB" id="X1KQE6"/>
<sequence>MSNVVGKGYSPRGYVLSVRLCREELELYVRMLKWYSLTPDQWEGNRSDRFRRLLSEFNEGLDQAHHLSDHFDLEEFIILPPQDKRRR</sequence>
<comment type="caution">
    <text evidence="1">The sequence shown here is derived from an EMBL/GenBank/DDBJ whole genome shotgun (WGS) entry which is preliminary data.</text>
</comment>
<name>X1KQE6_9ZZZZ</name>
<proteinExistence type="predicted"/>
<protein>
    <submittedName>
        <fullName evidence="1">Uncharacterized protein</fullName>
    </submittedName>
</protein>
<evidence type="ECO:0000313" key="1">
    <source>
        <dbReference type="EMBL" id="GAI08908.1"/>
    </source>
</evidence>
<gene>
    <name evidence="1" type="ORF">S06H3_19790</name>
</gene>
<organism evidence="1">
    <name type="scientific">marine sediment metagenome</name>
    <dbReference type="NCBI Taxonomy" id="412755"/>
    <lineage>
        <taxon>unclassified sequences</taxon>
        <taxon>metagenomes</taxon>
        <taxon>ecological metagenomes</taxon>
    </lineage>
</organism>